<keyword evidence="6 8" id="KW-1133">Transmembrane helix</keyword>
<proteinExistence type="inferred from homology"/>
<reference evidence="9 10" key="1">
    <citation type="submission" date="2019-11" db="EMBL/GenBank/DDBJ databases">
        <title>Whole-genome sequence of the anaerobic purple sulfur bacterium Allochromatium palmeri DSM 15591.</title>
        <authorList>
            <person name="Kyndt J.A."/>
            <person name="Meyer T.E."/>
        </authorList>
    </citation>
    <scope>NUCLEOTIDE SEQUENCE [LARGE SCALE GENOMIC DNA]</scope>
    <source>
        <strain evidence="9 10">DSM 15591</strain>
    </source>
</reference>
<keyword evidence="5 8" id="KW-0812">Transmembrane</keyword>
<keyword evidence="3" id="KW-0813">Transport</keyword>
<dbReference type="Proteomes" id="UP000434044">
    <property type="component" value="Unassembled WGS sequence"/>
</dbReference>
<dbReference type="EMBL" id="WNKT01000010">
    <property type="protein sequence ID" value="MTW20800.1"/>
    <property type="molecule type" value="Genomic_DNA"/>
</dbReference>
<evidence type="ECO:0000256" key="8">
    <source>
        <dbReference type="RuleBase" id="RU363041"/>
    </source>
</evidence>
<evidence type="ECO:0000256" key="4">
    <source>
        <dbReference type="ARBA" id="ARBA00022475"/>
    </source>
</evidence>
<comment type="similarity">
    <text evidence="2 8">Belongs to the 4-toluene sulfonate uptake permease (TSUP) (TC 2.A.102) family.</text>
</comment>
<feature type="transmembrane region" description="Helical" evidence="8">
    <location>
        <begin position="74"/>
        <end position="93"/>
    </location>
</feature>
<dbReference type="AlphaFoldDB" id="A0A6N8EBE2"/>
<dbReference type="InterPro" id="IPR052017">
    <property type="entry name" value="TSUP"/>
</dbReference>
<accession>A0A6N8EBE2</accession>
<sequence>MEFIELVLLLSAVALVAGCVDTIAGGGGLLSIPALLWAGLSPVESLATNKAQAVFGSGMATVQFIRRGLIAPRGIALAVLCTFVGAAFGAWLVQRLDSTLLEGLIPLLLIAFALYFWRSPRLSDLDSHQRLDASLFAVLIGLGVGFYDGFFGPGTGTFFALGYVALLGYNLRRATAHSKALNFTSNLAALLCFVQGGHILWPIALAMALGQMIGAWIGAHLVLRHGAALVRPVLVVVSLTVSGKLLWERVSGV</sequence>
<evidence type="ECO:0000313" key="9">
    <source>
        <dbReference type="EMBL" id="MTW20800.1"/>
    </source>
</evidence>
<evidence type="ECO:0000256" key="5">
    <source>
        <dbReference type="ARBA" id="ARBA00022692"/>
    </source>
</evidence>
<evidence type="ECO:0000256" key="6">
    <source>
        <dbReference type="ARBA" id="ARBA00022989"/>
    </source>
</evidence>
<gene>
    <name evidence="9" type="ORF">GJ668_06770</name>
</gene>
<dbReference type="PANTHER" id="PTHR30269">
    <property type="entry name" value="TRANSMEMBRANE PROTEIN YFCA"/>
    <property type="match status" value="1"/>
</dbReference>
<feature type="transmembrane region" description="Helical" evidence="8">
    <location>
        <begin position="183"/>
        <end position="209"/>
    </location>
</feature>
<keyword evidence="4 8" id="KW-1003">Cell membrane</keyword>
<dbReference type="OrthoDB" id="8559109at2"/>
<dbReference type="RefSeq" id="WP_155449391.1">
    <property type="nucleotide sequence ID" value="NZ_WNKT01000010.1"/>
</dbReference>
<dbReference type="Pfam" id="PF01925">
    <property type="entry name" value="TauE"/>
    <property type="match status" value="1"/>
</dbReference>
<evidence type="ECO:0000256" key="3">
    <source>
        <dbReference type="ARBA" id="ARBA00022448"/>
    </source>
</evidence>
<evidence type="ECO:0000256" key="7">
    <source>
        <dbReference type="ARBA" id="ARBA00023136"/>
    </source>
</evidence>
<feature type="transmembrane region" description="Helical" evidence="8">
    <location>
        <begin position="153"/>
        <end position="171"/>
    </location>
</feature>
<dbReference type="GO" id="GO:0005886">
    <property type="term" value="C:plasma membrane"/>
    <property type="evidence" value="ECO:0007669"/>
    <property type="project" value="UniProtKB-SubCell"/>
</dbReference>
<dbReference type="InterPro" id="IPR002781">
    <property type="entry name" value="TM_pro_TauE-like"/>
</dbReference>
<evidence type="ECO:0000256" key="2">
    <source>
        <dbReference type="ARBA" id="ARBA00009142"/>
    </source>
</evidence>
<comment type="caution">
    <text evidence="9">The sequence shown here is derived from an EMBL/GenBank/DDBJ whole genome shotgun (WGS) entry which is preliminary data.</text>
</comment>
<organism evidence="9 10">
    <name type="scientific">Allochromatium palmeri</name>
    <dbReference type="NCBI Taxonomy" id="231048"/>
    <lineage>
        <taxon>Bacteria</taxon>
        <taxon>Pseudomonadati</taxon>
        <taxon>Pseudomonadota</taxon>
        <taxon>Gammaproteobacteria</taxon>
        <taxon>Chromatiales</taxon>
        <taxon>Chromatiaceae</taxon>
        <taxon>Allochromatium</taxon>
    </lineage>
</organism>
<protein>
    <recommendedName>
        <fullName evidence="8">Probable membrane transporter protein</fullName>
    </recommendedName>
</protein>
<keyword evidence="7 8" id="KW-0472">Membrane</keyword>
<feature type="transmembrane region" description="Helical" evidence="8">
    <location>
        <begin position="99"/>
        <end position="117"/>
    </location>
</feature>
<dbReference type="PANTHER" id="PTHR30269:SF0">
    <property type="entry name" value="MEMBRANE TRANSPORTER PROTEIN YFCA-RELATED"/>
    <property type="match status" value="1"/>
</dbReference>
<name>A0A6N8EBE2_9GAMM</name>
<evidence type="ECO:0000313" key="10">
    <source>
        <dbReference type="Proteomes" id="UP000434044"/>
    </source>
</evidence>
<keyword evidence="10" id="KW-1185">Reference proteome</keyword>
<evidence type="ECO:0000256" key="1">
    <source>
        <dbReference type="ARBA" id="ARBA00004651"/>
    </source>
</evidence>
<comment type="subcellular location">
    <subcellularLocation>
        <location evidence="1 8">Cell membrane</location>
        <topology evidence="1 8">Multi-pass membrane protein</topology>
    </subcellularLocation>
</comment>